<dbReference type="PRINTS" id="PR00775">
    <property type="entry name" value="HEATSHOCK90"/>
</dbReference>
<feature type="region of interest" description="C" evidence="10">
    <location>
        <begin position="572"/>
        <end position="645"/>
    </location>
</feature>
<dbReference type="GO" id="GO:0016887">
    <property type="term" value="F:ATP hydrolysis activity"/>
    <property type="evidence" value="ECO:0007669"/>
    <property type="project" value="InterPro"/>
</dbReference>
<feature type="binding site" evidence="11">
    <location>
        <position position="62"/>
    </location>
    <ligand>
        <name>ATP</name>
        <dbReference type="ChEBI" id="CHEBI:30616"/>
    </ligand>
</feature>
<dbReference type="EMBL" id="CP028374">
    <property type="protein sequence ID" value="AXN01997.1"/>
    <property type="molecule type" value="Genomic_DNA"/>
</dbReference>
<protein>
    <recommendedName>
        <fullName evidence="9 10">Chaperone protein HtpG</fullName>
    </recommendedName>
    <alternativeName>
        <fullName evidence="10">Heat shock protein HtpG</fullName>
    </alternativeName>
    <alternativeName>
        <fullName evidence="10">High temperature protein G</fullName>
    </alternativeName>
</protein>
<dbReference type="GO" id="GO:0051082">
    <property type="term" value="F:unfolded protein binding"/>
    <property type="evidence" value="ECO:0007669"/>
    <property type="project" value="UniProtKB-UniRule"/>
</dbReference>
<dbReference type="GO" id="GO:0005524">
    <property type="term" value="F:ATP binding"/>
    <property type="evidence" value="ECO:0007669"/>
    <property type="project" value="UniProtKB-UniRule"/>
</dbReference>
<keyword evidence="7 10" id="KW-0143">Chaperone</keyword>
<dbReference type="Pfam" id="PF13589">
    <property type="entry name" value="HATPase_c_3"/>
    <property type="match status" value="1"/>
</dbReference>
<feature type="region of interest" description="B" evidence="10">
    <location>
        <begin position="356"/>
        <end position="571"/>
    </location>
</feature>
<dbReference type="Gene3D" id="3.30.230.80">
    <property type="match status" value="1"/>
</dbReference>
<dbReference type="Pfam" id="PF00183">
    <property type="entry name" value="HSP90"/>
    <property type="match status" value="1"/>
</dbReference>
<feature type="binding site" evidence="11">
    <location>
        <position position="117"/>
    </location>
    <ligand>
        <name>ATP</name>
        <dbReference type="ChEBI" id="CHEBI:30616"/>
    </ligand>
</feature>
<dbReference type="Gene3D" id="3.40.50.11260">
    <property type="match status" value="1"/>
</dbReference>
<evidence type="ECO:0000256" key="8">
    <source>
        <dbReference type="ARBA" id="ARBA00058590"/>
    </source>
</evidence>
<dbReference type="Proteomes" id="UP000256856">
    <property type="component" value="Chromosome"/>
</dbReference>
<evidence type="ECO:0000256" key="3">
    <source>
        <dbReference type="ARBA" id="ARBA00022490"/>
    </source>
</evidence>
<comment type="subunit">
    <text evidence="10">Homodimer.</text>
</comment>
<keyword evidence="5 10" id="KW-0067">ATP-binding</keyword>
<dbReference type="HAMAP" id="MF_00505">
    <property type="entry name" value="HSP90"/>
    <property type="match status" value="1"/>
</dbReference>
<dbReference type="Gene3D" id="1.20.120.790">
    <property type="entry name" value="Heat shock protein 90, C-terminal domain"/>
    <property type="match status" value="1"/>
</dbReference>
<dbReference type="InterPro" id="IPR001404">
    <property type="entry name" value="Hsp90_fam"/>
</dbReference>
<evidence type="ECO:0000256" key="7">
    <source>
        <dbReference type="ARBA" id="ARBA00023186"/>
    </source>
</evidence>
<evidence type="ECO:0000256" key="1">
    <source>
        <dbReference type="ARBA" id="ARBA00004496"/>
    </source>
</evidence>
<evidence type="ECO:0000256" key="4">
    <source>
        <dbReference type="ARBA" id="ARBA00022741"/>
    </source>
</evidence>
<dbReference type="InterPro" id="IPR020575">
    <property type="entry name" value="Hsp90_N"/>
</dbReference>
<dbReference type="PIRSF" id="PIRSF002583">
    <property type="entry name" value="Hsp90"/>
    <property type="match status" value="1"/>
</dbReference>
<dbReference type="InterPro" id="IPR037196">
    <property type="entry name" value="HSP90_C"/>
</dbReference>
<dbReference type="GO" id="GO:0140662">
    <property type="term" value="F:ATP-dependent protein folding chaperone"/>
    <property type="evidence" value="ECO:0007669"/>
    <property type="project" value="InterPro"/>
</dbReference>
<keyword evidence="13" id="KW-1185">Reference proteome</keyword>
<dbReference type="SUPFAM" id="SSF55874">
    <property type="entry name" value="ATPase domain of HSP90 chaperone/DNA topoisomerase II/histidine kinase"/>
    <property type="match status" value="1"/>
</dbReference>
<comment type="subcellular location">
    <subcellularLocation>
        <location evidence="1 10">Cytoplasm</location>
    </subcellularLocation>
</comment>
<evidence type="ECO:0000256" key="11">
    <source>
        <dbReference type="PIRSR" id="PIRSR002583-1"/>
    </source>
</evidence>
<evidence type="ECO:0000256" key="10">
    <source>
        <dbReference type="HAMAP-Rule" id="MF_00505"/>
    </source>
</evidence>
<evidence type="ECO:0000313" key="13">
    <source>
        <dbReference type="Proteomes" id="UP000256856"/>
    </source>
</evidence>
<feature type="binding site" evidence="11">
    <location>
        <position position="197"/>
    </location>
    <ligand>
        <name>ATP</name>
        <dbReference type="ChEBI" id="CHEBI:30616"/>
    </ligand>
</feature>
<dbReference type="InterPro" id="IPR036890">
    <property type="entry name" value="HATPase_C_sf"/>
</dbReference>
<dbReference type="SUPFAM" id="SSF110942">
    <property type="entry name" value="HSP90 C-terminal domain"/>
    <property type="match status" value="1"/>
</dbReference>
<feature type="binding site" evidence="11">
    <location>
        <position position="109"/>
    </location>
    <ligand>
        <name>ATP</name>
        <dbReference type="ChEBI" id="CHEBI:30616"/>
    </ligand>
</feature>
<keyword evidence="3 10" id="KW-0963">Cytoplasm</keyword>
<dbReference type="CDD" id="cd16927">
    <property type="entry name" value="HATPase_Hsp90-like"/>
    <property type="match status" value="1"/>
</dbReference>
<feature type="binding site" evidence="11">
    <location>
        <position position="58"/>
    </location>
    <ligand>
        <name>ATP</name>
        <dbReference type="ChEBI" id="CHEBI:30616"/>
    </ligand>
</feature>
<dbReference type="GO" id="GO:0005737">
    <property type="term" value="C:cytoplasm"/>
    <property type="evidence" value="ECO:0007669"/>
    <property type="project" value="UniProtKB-SubCell"/>
</dbReference>
<comment type="function">
    <text evidence="8 10">Molecular chaperone. Has ATPase activity.</text>
</comment>
<organism evidence="12 13">
    <name type="scientific">Candidatus Purcelliella pentastirinorum</name>
    <dbReference type="NCBI Taxonomy" id="472834"/>
    <lineage>
        <taxon>Bacteria</taxon>
        <taxon>Pseudomonadati</taxon>
        <taxon>Pseudomonadota</taxon>
        <taxon>Gammaproteobacteria</taxon>
        <taxon>Enterobacterales</taxon>
        <taxon>Enterobacteriaceae</taxon>
        <taxon>Candidatus Purcelliella</taxon>
    </lineage>
</organism>
<feature type="binding site" evidence="11">
    <location>
        <begin position="146"/>
        <end position="151"/>
    </location>
    <ligand>
        <name>ATP</name>
        <dbReference type="ChEBI" id="CHEBI:30616"/>
    </ligand>
</feature>
<reference evidence="12 13" key="1">
    <citation type="submission" date="2018-03" db="EMBL/GenBank/DDBJ databases">
        <title>A parallel universe: an anciently diverged bacterial symbiosis in a Hawaiian planthopper (Hemiptera: Cixiidae) reveals rearranged nutritional responsibilities.</title>
        <authorList>
            <person name="Bennett G."/>
            <person name="Mao M."/>
        </authorList>
    </citation>
    <scope>NUCLEOTIDE SEQUENCE [LARGE SCALE GENOMIC DNA]</scope>
    <source>
        <strain evidence="12 13">OLIH</strain>
    </source>
</reference>
<dbReference type="InterPro" id="IPR020568">
    <property type="entry name" value="Ribosomal_Su5_D2-typ_SF"/>
</dbReference>
<dbReference type="NCBIfam" id="NF003555">
    <property type="entry name" value="PRK05218.1"/>
    <property type="match status" value="1"/>
</dbReference>
<proteinExistence type="inferred from homology"/>
<evidence type="ECO:0000256" key="5">
    <source>
        <dbReference type="ARBA" id="ARBA00022840"/>
    </source>
</evidence>
<dbReference type="Gene3D" id="3.30.565.10">
    <property type="entry name" value="Histidine kinase-like ATPase, C-terminal domain"/>
    <property type="match status" value="1"/>
</dbReference>
<dbReference type="FunFam" id="3.30.230.80:FF:000002">
    <property type="entry name" value="Molecular chaperone HtpG"/>
    <property type="match status" value="1"/>
</dbReference>
<dbReference type="PANTHER" id="PTHR11528">
    <property type="entry name" value="HEAT SHOCK PROTEIN 90 FAMILY MEMBER"/>
    <property type="match status" value="1"/>
</dbReference>
<name>A0A346DZ42_9ENTR</name>
<evidence type="ECO:0000256" key="2">
    <source>
        <dbReference type="ARBA" id="ARBA00008239"/>
    </source>
</evidence>
<sequence>MLYKIFINNYSFFKIYISLRVEMNKIKYETKNFKSETQQLLHLMINSLYSNKEIFVRELISNASDAIEKLRFHILSTPNLCEHDDIFIIKIIIDKDNGIIKFIDNGVGMNKDEVIVNLGTIAKSGTKEFIELCKSKDFNKNNYIGQFGVGFYSAFIVSDKIVVRTKSVFDNNNGILWKSKGKGNYIISECIKNNRGTEISLHIRDNEKKFLDYDYIKNIVVKYSEHISVPVEVSTISNSNIHKSEKINKGIAFWARNKSNITDNEYKQFYKNISHDYEDPLLWIHNHVEGNQEYISLLYIPKKLPFDIWHNNKNGIKLYVNRMFIMDNNEVFIPKYLRFVKGIVDSSNLSLNISRETLQDNYIVKSLKKSLTRKILSKLNSLANDNLNKYQIFWNTFGVILKEGLAEDIINKDKIANLLRFSSNKSNVEDQVISLKEYTSKMINNQDKIYYISSDSYITAKNNPHLEFFNKKGIEVLFLYDRIDEWMISYLSEYDGKRLQSINKFDESLNKLDNVNIKKLEEYQNTLNPVLKKIKNILFDYVKDVKITNRLINSPSVLVTDSNDMNTQMIKLLVSTGQKVPDIKYIFEINPKHGLIKKLINIKENSKFIELVKLLFDQSMLIEYGSLREPSAFVNRINNFLLNKL</sequence>
<feature type="binding site" evidence="11">
    <location>
        <begin position="124"/>
        <end position="125"/>
    </location>
    <ligand>
        <name>ATP</name>
        <dbReference type="ChEBI" id="CHEBI:30616"/>
    </ligand>
</feature>
<dbReference type="SUPFAM" id="SSF54211">
    <property type="entry name" value="Ribosomal protein S5 domain 2-like"/>
    <property type="match status" value="1"/>
</dbReference>
<keyword evidence="4 10" id="KW-0547">Nucleotide-binding</keyword>
<gene>
    <name evidence="10" type="primary">htpG</name>
    <name evidence="12" type="ORF">C9I82_015</name>
</gene>
<evidence type="ECO:0000256" key="9">
    <source>
        <dbReference type="ARBA" id="ARBA00070675"/>
    </source>
</evidence>
<feature type="binding site" evidence="11">
    <location>
        <position position="104"/>
    </location>
    <ligand>
        <name>ATP</name>
        <dbReference type="ChEBI" id="CHEBI:30616"/>
    </ligand>
</feature>
<feature type="region of interest" description="A; substrate-binding" evidence="10">
    <location>
        <begin position="1"/>
        <end position="355"/>
    </location>
</feature>
<dbReference type="KEGG" id="ppet:C9I82_015"/>
<feature type="binding site" evidence="11">
    <location>
        <position position="355"/>
    </location>
    <ligand>
        <name>ATP</name>
        <dbReference type="ChEBI" id="CHEBI:30616"/>
    </ligand>
</feature>
<evidence type="ECO:0000256" key="6">
    <source>
        <dbReference type="ARBA" id="ARBA00023016"/>
    </source>
</evidence>
<accession>A0A346DZ42</accession>
<evidence type="ECO:0000313" key="12">
    <source>
        <dbReference type="EMBL" id="AXN01997.1"/>
    </source>
</evidence>
<comment type="similarity">
    <text evidence="2 10">Belongs to the heat shock protein 90 family.</text>
</comment>
<feature type="binding site" evidence="11">
    <location>
        <position position="123"/>
    </location>
    <ligand>
        <name>ATP</name>
        <dbReference type="ChEBI" id="CHEBI:30616"/>
    </ligand>
</feature>
<dbReference type="FunFam" id="3.30.565.10:FF:000009">
    <property type="entry name" value="Molecular chaperone HtpG"/>
    <property type="match status" value="1"/>
</dbReference>
<dbReference type="AlphaFoldDB" id="A0A346DZ42"/>
<keyword evidence="6 10" id="KW-0346">Stress response</keyword>